<name>A0A0D6JJH7_9HYPH</name>
<sequence length="138" mass="15386">MFRRRRLFVGRAATLTVDGRKDGIKADEELLVGCVKCRTGLPVRAHDRNPSVRRTLPNLSSFRLAGGACGTRKRGLDDLAAAYDWLAIFDARFNHDIHWTTGHDQVFGIVTSDEYQSPPTIKVRLRHDVETGLLAGAK</sequence>
<evidence type="ECO:0000313" key="1">
    <source>
        <dbReference type="EMBL" id="CPR21805.1"/>
    </source>
</evidence>
<dbReference type="AlphaFoldDB" id="A0A0D6JJH7"/>
<reference evidence="2" key="1">
    <citation type="submission" date="2015-02" db="EMBL/GenBank/DDBJ databases">
        <authorList>
            <person name="Chooi Y.-H."/>
        </authorList>
    </citation>
    <scope>NUCLEOTIDE SEQUENCE [LARGE SCALE GENOMIC DNA]</scope>
    <source>
        <strain evidence="2">strain Y</strain>
    </source>
</reference>
<dbReference type="Proteomes" id="UP000033187">
    <property type="component" value="Chromosome 1"/>
</dbReference>
<keyword evidence="2" id="KW-1185">Reference proteome</keyword>
<organism evidence="1 2">
    <name type="scientific">Candidatus Filomicrobium marinum</name>
    <dbReference type="NCBI Taxonomy" id="1608628"/>
    <lineage>
        <taxon>Bacteria</taxon>
        <taxon>Pseudomonadati</taxon>
        <taxon>Pseudomonadota</taxon>
        <taxon>Alphaproteobacteria</taxon>
        <taxon>Hyphomicrobiales</taxon>
        <taxon>Hyphomicrobiaceae</taxon>
        <taxon>Filomicrobium</taxon>
    </lineage>
</organism>
<evidence type="ECO:0000313" key="2">
    <source>
        <dbReference type="Proteomes" id="UP000033187"/>
    </source>
</evidence>
<proteinExistence type="predicted"/>
<gene>
    <name evidence="1" type="ORF">YBN1229_v1_3238</name>
</gene>
<protein>
    <submittedName>
        <fullName evidence="1">Uncharacterized protein</fullName>
    </submittedName>
</protein>
<dbReference type="KEGG" id="fil:BN1229_v1_2676"/>
<dbReference type="KEGG" id="fiy:BN1229_v1_3238"/>
<accession>A0A0D6JJH7</accession>
<dbReference type="EMBL" id="LN829119">
    <property type="protein sequence ID" value="CPR21805.1"/>
    <property type="molecule type" value="Genomic_DNA"/>
</dbReference>